<keyword evidence="3" id="KW-0597">Phosphoprotein</keyword>
<evidence type="ECO:0000259" key="12">
    <source>
        <dbReference type="Pfam" id="PF02518"/>
    </source>
</evidence>
<keyword evidence="4" id="KW-0808">Transferase</keyword>
<evidence type="ECO:0000259" key="13">
    <source>
        <dbReference type="Pfam" id="PF07730"/>
    </source>
</evidence>
<evidence type="ECO:0000313" key="14">
    <source>
        <dbReference type="EMBL" id="GAA2938634.1"/>
    </source>
</evidence>
<feature type="transmembrane region" description="Helical" evidence="10">
    <location>
        <begin position="44"/>
        <end position="62"/>
    </location>
</feature>
<keyword evidence="10" id="KW-1133">Transmembrane helix</keyword>
<dbReference type="SUPFAM" id="SSF55874">
    <property type="entry name" value="ATPase domain of HSP90 chaperone/DNA topoisomerase II/histidine kinase"/>
    <property type="match status" value="1"/>
</dbReference>
<dbReference type="InterPro" id="IPR036890">
    <property type="entry name" value="HATPase_C_sf"/>
</dbReference>
<feature type="transmembrane region" description="Helical" evidence="10">
    <location>
        <begin position="159"/>
        <end position="179"/>
    </location>
</feature>
<feature type="chain" id="PRO_5047279764" description="histidine kinase" evidence="11">
    <location>
        <begin position="23"/>
        <end position="440"/>
    </location>
</feature>
<gene>
    <name evidence="14" type="ORF">GCM10010446_25040</name>
</gene>
<name>A0ABP6JPE1_9ACTN</name>
<dbReference type="PANTHER" id="PTHR24421:SF10">
    <property type="entry name" value="NITRATE_NITRITE SENSOR PROTEIN NARQ"/>
    <property type="match status" value="1"/>
</dbReference>
<evidence type="ECO:0000256" key="10">
    <source>
        <dbReference type="SAM" id="Phobius"/>
    </source>
</evidence>
<feature type="transmembrane region" description="Helical" evidence="10">
    <location>
        <begin position="12"/>
        <end position="32"/>
    </location>
</feature>
<accession>A0ABP6JPE1</accession>
<evidence type="ECO:0000256" key="8">
    <source>
        <dbReference type="ARBA" id="ARBA00023012"/>
    </source>
</evidence>
<dbReference type="PANTHER" id="PTHR24421">
    <property type="entry name" value="NITRATE/NITRITE SENSOR PROTEIN NARX-RELATED"/>
    <property type="match status" value="1"/>
</dbReference>
<dbReference type="InterPro" id="IPR003594">
    <property type="entry name" value="HATPase_dom"/>
</dbReference>
<evidence type="ECO:0000256" key="3">
    <source>
        <dbReference type="ARBA" id="ARBA00022553"/>
    </source>
</evidence>
<keyword evidence="8" id="KW-0902">Two-component regulatory system</keyword>
<dbReference type="Gene3D" id="1.20.5.1930">
    <property type="match status" value="1"/>
</dbReference>
<feature type="domain" description="Histidine kinase/HSP90-like ATPase" evidence="12">
    <location>
        <begin position="310"/>
        <end position="395"/>
    </location>
</feature>
<dbReference type="CDD" id="cd16917">
    <property type="entry name" value="HATPase_UhpB-NarQ-NarX-like"/>
    <property type="match status" value="1"/>
</dbReference>
<keyword evidence="10" id="KW-0472">Membrane</keyword>
<evidence type="ECO:0000256" key="2">
    <source>
        <dbReference type="ARBA" id="ARBA00012438"/>
    </source>
</evidence>
<dbReference type="EMBL" id="BAAAUD010000023">
    <property type="protein sequence ID" value="GAA2938634.1"/>
    <property type="molecule type" value="Genomic_DNA"/>
</dbReference>
<dbReference type="RefSeq" id="WP_344494414.1">
    <property type="nucleotide sequence ID" value="NZ_BAAAUD010000023.1"/>
</dbReference>
<feature type="region of interest" description="Disordered" evidence="9">
    <location>
        <begin position="389"/>
        <end position="440"/>
    </location>
</feature>
<keyword evidence="5" id="KW-0547">Nucleotide-binding</keyword>
<dbReference type="Proteomes" id="UP001500403">
    <property type="component" value="Unassembled WGS sequence"/>
</dbReference>
<feature type="transmembrane region" description="Helical" evidence="10">
    <location>
        <begin position="69"/>
        <end position="88"/>
    </location>
</feature>
<evidence type="ECO:0000256" key="11">
    <source>
        <dbReference type="SAM" id="SignalP"/>
    </source>
</evidence>
<evidence type="ECO:0000256" key="6">
    <source>
        <dbReference type="ARBA" id="ARBA00022777"/>
    </source>
</evidence>
<keyword evidence="11" id="KW-0732">Signal</keyword>
<feature type="compositionally biased region" description="Low complexity" evidence="9">
    <location>
        <begin position="418"/>
        <end position="431"/>
    </location>
</feature>
<dbReference type="InterPro" id="IPR050482">
    <property type="entry name" value="Sensor_HK_TwoCompSys"/>
</dbReference>
<dbReference type="InterPro" id="IPR011712">
    <property type="entry name" value="Sig_transdc_His_kin_sub3_dim/P"/>
</dbReference>
<keyword evidence="7" id="KW-0067">ATP-binding</keyword>
<comment type="caution">
    <text evidence="14">The sequence shown here is derived from an EMBL/GenBank/DDBJ whole genome shotgun (WGS) entry which is preliminary data.</text>
</comment>
<sequence length="440" mass="43957">MRCSSLSSSRAAALAKAGGVIAACAAVAAVPLDLRMGTFRQPVTGTPLLISAAVAAVALLLLPRLSAAGVARAACGAGAVSLGCSFTLRLRSDGAGDLGPAASSAYGAFEPVALLLVLLISARRATPVGAALGVPLLTAAVVLRPLAIRVQEGSTTVALFLALLTGAALAAGLTARLVVAAREQRDERIRLDQRVDFARDLHDFVAHHVTGIVVQAQGARAVAEKNPELVEPALELIERTGAEALESMRRMVGALREEAGGGAGAGAGVPLPVDSGLDGVRSLVDGFAYPGARIRLVERGPLDGIPAEVASSIHRVVMEALTNVARHSHGCGTVEVLLTAAPGGVVDVEIRDDGAGRRVPGGGSGRSGNGYGYGLRGLRERVALAGGTFRAGPGGGDGGGGDDGDGWTVAASFPGASAAFHGDAGDGRAAGLRTERGGTG</sequence>
<dbReference type="Gene3D" id="3.30.565.10">
    <property type="entry name" value="Histidine kinase-like ATPase, C-terminal domain"/>
    <property type="match status" value="1"/>
</dbReference>
<evidence type="ECO:0000256" key="1">
    <source>
        <dbReference type="ARBA" id="ARBA00000085"/>
    </source>
</evidence>
<evidence type="ECO:0000256" key="9">
    <source>
        <dbReference type="SAM" id="MobiDB-lite"/>
    </source>
</evidence>
<comment type="catalytic activity">
    <reaction evidence="1">
        <text>ATP + protein L-histidine = ADP + protein N-phospho-L-histidine.</text>
        <dbReference type="EC" id="2.7.13.3"/>
    </reaction>
</comment>
<evidence type="ECO:0000313" key="15">
    <source>
        <dbReference type="Proteomes" id="UP001500403"/>
    </source>
</evidence>
<organism evidence="14 15">
    <name type="scientific">Streptomyces enissocaesilis</name>
    <dbReference type="NCBI Taxonomy" id="332589"/>
    <lineage>
        <taxon>Bacteria</taxon>
        <taxon>Bacillati</taxon>
        <taxon>Actinomycetota</taxon>
        <taxon>Actinomycetes</taxon>
        <taxon>Kitasatosporales</taxon>
        <taxon>Streptomycetaceae</taxon>
        <taxon>Streptomyces</taxon>
        <taxon>Streptomyces rochei group</taxon>
    </lineage>
</organism>
<reference evidence="15" key="1">
    <citation type="journal article" date="2019" name="Int. J. Syst. Evol. Microbiol.">
        <title>The Global Catalogue of Microorganisms (GCM) 10K type strain sequencing project: providing services to taxonomists for standard genome sequencing and annotation.</title>
        <authorList>
            <consortium name="The Broad Institute Genomics Platform"/>
            <consortium name="The Broad Institute Genome Sequencing Center for Infectious Disease"/>
            <person name="Wu L."/>
            <person name="Ma J."/>
        </authorList>
    </citation>
    <scope>NUCLEOTIDE SEQUENCE [LARGE SCALE GENOMIC DNA]</scope>
    <source>
        <strain evidence="15">JCM 9088</strain>
    </source>
</reference>
<keyword evidence="10" id="KW-0812">Transmembrane</keyword>
<feature type="domain" description="Signal transduction histidine kinase subgroup 3 dimerisation and phosphoacceptor" evidence="13">
    <location>
        <begin position="194"/>
        <end position="258"/>
    </location>
</feature>
<dbReference type="Pfam" id="PF02518">
    <property type="entry name" value="HATPase_c"/>
    <property type="match status" value="1"/>
</dbReference>
<keyword evidence="15" id="KW-1185">Reference proteome</keyword>
<evidence type="ECO:0000256" key="4">
    <source>
        <dbReference type="ARBA" id="ARBA00022679"/>
    </source>
</evidence>
<feature type="transmembrane region" description="Helical" evidence="10">
    <location>
        <begin position="128"/>
        <end position="147"/>
    </location>
</feature>
<protein>
    <recommendedName>
        <fullName evidence="2">histidine kinase</fullName>
        <ecNumber evidence="2">2.7.13.3</ecNumber>
    </recommendedName>
</protein>
<dbReference type="Pfam" id="PF07730">
    <property type="entry name" value="HisKA_3"/>
    <property type="match status" value="1"/>
</dbReference>
<proteinExistence type="predicted"/>
<keyword evidence="6 14" id="KW-0418">Kinase</keyword>
<feature type="transmembrane region" description="Helical" evidence="10">
    <location>
        <begin position="100"/>
        <end position="121"/>
    </location>
</feature>
<dbReference type="GO" id="GO:0016301">
    <property type="term" value="F:kinase activity"/>
    <property type="evidence" value="ECO:0007669"/>
    <property type="project" value="UniProtKB-KW"/>
</dbReference>
<evidence type="ECO:0000256" key="7">
    <source>
        <dbReference type="ARBA" id="ARBA00022840"/>
    </source>
</evidence>
<feature type="signal peptide" evidence="11">
    <location>
        <begin position="1"/>
        <end position="22"/>
    </location>
</feature>
<dbReference type="EC" id="2.7.13.3" evidence="2"/>
<evidence type="ECO:0000256" key="5">
    <source>
        <dbReference type="ARBA" id="ARBA00022741"/>
    </source>
</evidence>